<name>A0A1V1I1W8_9FIRM</name>
<sequence>MEFNYNLEIDNILNKIYQRKIFELACENNISTIDLKDIKSYKDRFKSFNVYLGSEIEEFIKDSLPKEKDGYFFRCNVSKHKNNYYPKIYDALGNKLEYESDSKFATILWKEHINNLIIKDVYESFNKENFHEFIDNNLENIYEDINKSIIDFYNTNKLTIAFSNKSELVSVIKDMILKNELDISFAHDFVDLDKIREEMIMYSTPLDMYNEYDKLEDDLNYCLNNFFKYNNDELFNILVDEKNFKFIENVGLVR</sequence>
<dbReference type="Proteomes" id="UP000245622">
    <property type="component" value="Chromosome 1"/>
</dbReference>
<evidence type="ECO:0000313" key="1">
    <source>
        <dbReference type="EMBL" id="CED94215.1"/>
    </source>
</evidence>
<dbReference type="RefSeq" id="WP_180701756.1">
    <property type="nucleotide sequence ID" value="NZ_CAOJQT010000056.1"/>
</dbReference>
<evidence type="ECO:0000313" key="2">
    <source>
        <dbReference type="Proteomes" id="UP000245622"/>
    </source>
</evidence>
<dbReference type="AlphaFoldDB" id="A0A1V1I1W8"/>
<gene>
    <name evidence="1" type="ORF">CRIB_1608</name>
</gene>
<keyword evidence="2" id="KW-1185">Reference proteome</keyword>
<protein>
    <submittedName>
        <fullName evidence="1">Uncharacterized protein</fullName>
    </submittedName>
</protein>
<reference evidence="1 2" key="1">
    <citation type="submission" date="2014-04" db="EMBL/GenBank/DDBJ databases">
        <authorList>
            <person name="Hornung B.V."/>
        </authorList>
    </citation>
    <scope>NUCLEOTIDE SEQUENCE [LARGE SCALE GENOMIC DNA]</scope>
    <source>
        <strain evidence="1 2">CRIB</strain>
    </source>
</reference>
<organism evidence="1 2">
    <name type="scientific">Romboutsia ilealis</name>
    <dbReference type="NCBI Taxonomy" id="1115758"/>
    <lineage>
        <taxon>Bacteria</taxon>
        <taxon>Bacillati</taxon>
        <taxon>Bacillota</taxon>
        <taxon>Clostridia</taxon>
        <taxon>Peptostreptococcales</taxon>
        <taxon>Peptostreptococcaceae</taxon>
        <taxon>Romboutsia</taxon>
    </lineage>
</organism>
<dbReference type="EMBL" id="LN555523">
    <property type="protein sequence ID" value="CED94215.1"/>
    <property type="molecule type" value="Genomic_DNA"/>
</dbReference>
<dbReference type="KEGG" id="ril:CRIB_1608"/>
<accession>A0A1V1I1W8</accession>
<dbReference type="GeneID" id="82205642"/>
<proteinExistence type="predicted"/>